<organism evidence="3 6">
    <name type="scientific">Gluconacetobacter dulcium</name>
    <dbReference type="NCBI Taxonomy" id="2729096"/>
    <lineage>
        <taxon>Bacteria</taxon>
        <taxon>Pseudomonadati</taxon>
        <taxon>Pseudomonadota</taxon>
        <taxon>Alphaproteobacteria</taxon>
        <taxon>Acetobacterales</taxon>
        <taxon>Acetobacteraceae</taxon>
        <taxon>Gluconacetobacter</taxon>
    </lineage>
</organism>
<comment type="similarity">
    <text evidence="1 2">Belongs to the OprB family.</text>
</comment>
<gene>
    <name evidence="4" type="ORF">HLH25_00725</name>
    <name evidence="3" type="ORF">HLH26_00985</name>
</gene>
<evidence type="ECO:0000313" key="3">
    <source>
        <dbReference type="EMBL" id="MBB2163124.1"/>
    </source>
</evidence>
<dbReference type="InterPro" id="IPR038673">
    <property type="entry name" value="OprB_sf"/>
</dbReference>
<dbReference type="Pfam" id="PF04966">
    <property type="entry name" value="OprB"/>
    <property type="match status" value="1"/>
</dbReference>
<dbReference type="Proteomes" id="UP000561077">
    <property type="component" value="Unassembled WGS sequence"/>
</dbReference>
<accession>A0A7W4NR18</accession>
<dbReference type="InterPro" id="IPR007049">
    <property type="entry name" value="Carb-sel_porin_OprB"/>
</dbReference>
<dbReference type="Proteomes" id="UP000540490">
    <property type="component" value="Unassembled WGS sequence"/>
</dbReference>
<dbReference type="Gene3D" id="2.40.160.180">
    <property type="entry name" value="Carbohydrate-selective porin OprB"/>
    <property type="match status" value="1"/>
</dbReference>
<dbReference type="GO" id="GO:0008643">
    <property type="term" value="P:carbohydrate transport"/>
    <property type="evidence" value="ECO:0007669"/>
    <property type="project" value="InterPro"/>
</dbReference>
<keyword evidence="5" id="KW-1185">Reference proteome</keyword>
<dbReference type="AlphaFoldDB" id="A0A7W4NR18"/>
<protein>
    <submittedName>
        <fullName evidence="3">Uncharacterized protein</fullName>
    </submittedName>
</protein>
<name>A0A7W4NR18_9PROT</name>
<evidence type="ECO:0000256" key="1">
    <source>
        <dbReference type="ARBA" id="ARBA00008769"/>
    </source>
</evidence>
<dbReference type="EMBL" id="JABEQO010000001">
    <property type="protein sequence ID" value="MBB2163124.1"/>
    <property type="molecule type" value="Genomic_DNA"/>
</dbReference>
<comment type="caution">
    <text evidence="3">The sequence shown here is derived from an EMBL/GenBank/DDBJ whole genome shotgun (WGS) entry which is preliminary data.</text>
</comment>
<evidence type="ECO:0000256" key="2">
    <source>
        <dbReference type="RuleBase" id="RU363072"/>
    </source>
</evidence>
<evidence type="ECO:0000313" key="4">
    <source>
        <dbReference type="EMBL" id="MBB2192181.1"/>
    </source>
</evidence>
<dbReference type="GO" id="GO:0016020">
    <property type="term" value="C:membrane"/>
    <property type="evidence" value="ECO:0007669"/>
    <property type="project" value="InterPro"/>
</dbReference>
<dbReference type="RefSeq" id="WP_182972236.1">
    <property type="nucleotide sequence ID" value="NZ_JABEQN010000001.1"/>
</dbReference>
<sequence>MHRRVSAADPSRPARFPSRRHDFLAFKATEHHLNRNATDYLDDRIMASGRSGHMSAHEQTLEADYSIHLVAEVRLTPFAAFISLRTSRSTPSRSPIRKSRTAFPLACTFPFHRERLLV</sequence>
<proteinExistence type="inferred from homology"/>
<dbReference type="EMBL" id="JABEQN010000001">
    <property type="protein sequence ID" value="MBB2192181.1"/>
    <property type="molecule type" value="Genomic_DNA"/>
</dbReference>
<evidence type="ECO:0000313" key="6">
    <source>
        <dbReference type="Proteomes" id="UP000561077"/>
    </source>
</evidence>
<reference evidence="5 6" key="1">
    <citation type="submission" date="2020-04" db="EMBL/GenBank/DDBJ databases">
        <title>Description of novel Gluconacetobacter.</title>
        <authorList>
            <person name="Sombolestani A."/>
        </authorList>
    </citation>
    <scope>NUCLEOTIDE SEQUENCE [LARGE SCALE GENOMIC DNA]</scope>
    <source>
        <strain evidence="4 5">LMG 1728</strain>
        <strain evidence="3 6">LMG 1731</strain>
    </source>
</reference>
<dbReference type="GO" id="GO:0015288">
    <property type="term" value="F:porin activity"/>
    <property type="evidence" value="ECO:0007669"/>
    <property type="project" value="InterPro"/>
</dbReference>
<evidence type="ECO:0000313" key="5">
    <source>
        <dbReference type="Proteomes" id="UP000540490"/>
    </source>
</evidence>